<proteinExistence type="inferred from homology"/>
<evidence type="ECO:0000256" key="3">
    <source>
        <dbReference type="ARBA" id="ARBA00022679"/>
    </source>
</evidence>
<feature type="non-terminal residue" evidence="5">
    <location>
        <position position="1"/>
    </location>
</feature>
<evidence type="ECO:0000313" key="5">
    <source>
        <dbReference type="EMBL" id="CAE8605801.1"/>
    </source>
</evidence>
<feature type="domain" description="Ketosynthase family 3 (KS3)" evidence="4">
    <location>
        <begin position="1"/>
        <end position="181"/>
    </location>
</feature>
<organism evidence="5 6">
    <name type="scientific">Polarella glacialis</name>
    <name type="common">Dinoflagellate</name>
    <dbReference type="NCBI Taxonomy" id="89957"/>
    <lineage>
        <taxon>Eukaryota</taxon>
        <taxon>Sar</taxon>
        <taxon>Alveolata</taxon>
        <taxon>Dinophyceae</taxon>
        <taxon>Suessiales</taxon>
        <taxon>Suessiaceae</taxon>
        <taxon>Polarella</taxon>
    </lineage>
</organism>
<dbReference type="GO" id="GO:0006633">
    <property type="term" value="P:fatty acid biosynthetic process"/>
    <property type="evidence" value="ECO:0007669"/>
    <property type="project" value="TreeGrafter"/>
</dbReference>
<dbReference type="SMART" id="SM00825">
    <property type="entry name" value="PKS_KS"/>
    <property type="match status" value="1"/>
</dbReference>
<evidence type="ECO:0000259" key="4">
    <source>
        <dbReference type="PROSITE" id="PS52004"/>
    </source>
</evidence>
<dbReference type="EC" id="2.3.1.41" evidence="2"/>
<dbReference type="SUPFAM" id="SSF53901">
    <property type="entry name" value="Thiolase-like"/>
    <property type="match status" value="1"/>
</dbReference>
<dbReference type="InterPro" id="IPR014031">
    <property type="entry name" value="Ketoacyl_synth_C"/>
</dbReference>
<dbReference type="PANTHER" id="PTHR11712:SF336">
    <property type="entry name" value="3-OXOACYL-[ACYL-CARRIER-PROTEIN] SYNTHASE, MITOCHONDRIAL"/>
    <property type="match status" value="1"/>
</dbReference>
<accession>A0A813F0K4</accession>
<dbReference type="Pfam" id="PF02801">
    <property type="entry name" value="Ketoacyl-synt_C"/>
    <property type="match status" value="1"/>
</dbReference>
<keyword evidence="6" id="KW-1185">Reference proteome</keyword>
<dbReference type="OrthoDB" id="5334845at2759"/>
<dbReference type="InterPro" id="IPR000794">
    <property type="entry name" value="Beta-ketoacyl_synthase"/>
</dbReference>
<name>A0A813F0K4_POLGL</name>
<dbReference type="Gene3D" id="3.40.47.10">
    <property type="match status" value="1"/>
</dbReference>
<dbReference type="EMBL" id="CAJNNV010018362">
    <property type="protein sequence ID" value="CAE8605801.1"/>
    <property type="molecule type" value="Genomic_DNA"/>
</dbReference>
<keyword evidence="3" id="KW-0808">Transferase</keyword>
<protein>
    <recommendedName>
        <fullName evidence="2">beta-ketoacyl-[acyl-carrier-protein] synthase I</fullName>
        <ecNumber evidence="2">2.3.1.41</ecNumber>
    </recommendedName>
</protein>
<dbReference type="Proteomes" id="UP000654075">
    <property type="component" value="Unassembled WGS sequence"/>
</dbReference>
<comment type="similarity">
    <text evidence="1">Belongs to the thiolase-like superfamily. Beta-ketoacyl-ACP synthases family.</text>
</comment>
<dbReference type="InterPro" id="IPR014030">
    <property type="entry name" value="Ketoacyl_synth_N"/>
</dbReference>
<gene>
    <name evidence="5" type="ORF">PGLA1383_LOCUS23899</name>
</gene>
<dbReference type="InterPro" id="IPR016039">
    <property type="entry name" value="Thiolase-like"/>
</dbReference>
<dbReference type="GO" id="GO:0005739">
    <property type="term" value="C:mitochondrion"/>
    <property type="evidence" value="ECO:0007669"/>
    <property type="project" value="TreeGrafter"/>
</dbReference>
<reference evidence="5" key="1">
    <citation type="submission" date="2021-02" db="EMBL/GenBank/DDBJ databases">
        <authorList>
            <person name="Dougan E. K."/>
            <person name="Rhodes N."/>
            <person name="Thang M."/>
            <person name="Chan C."/>
        </authorList>
    </citation>
    <scope>NUCLEOTIDE SEQUENCE</scope>
</reference>
<dbReference type="PROSITE" id="PS52004">
    <property type="entry name" value="KS3_2"/>
    <property type="match status" value="1"/>
</dbReference>
<dbReference type="Pfam" id="PF00109">
    <property type="entry name" value="ketoacyl-synt"/>
    <property type="match status" value="1"/>
</dbReference>
<dbReference type="InterPro" id="IPR020841">
    <property type="entry name" value="PKS_Beta-ketoAc_synthase_dom"/>
</dbReference>
<dbReference type="AlphaFoldDB" id="A0A813F0K4"/>
<feature type="non-terminal residue" evidence="5">
    <location>
        <position position="181"/>
    </location>
</feature>
<evidence type="ECO:0000256" key="1">
    <source>
        <dbReference type="ARBA" id="ARBA00008467"/>
    </source>
</evidence>
<evidence type="ECO:0000256" key="2">
    <source>
        <dbReference type="ARBA" id="ARBA00013191"/>
    </source>
</evidence>
<dbReference type="PANTHER" id="PTHR11712">
    <property type="entry name" value="POLYKETIDE SYNTHASE-RELATED"/>
    <property type="match status" value="1"/>
</dbReference>
<comment type="caution">
    <text evidence="5">The sequence shown here is derived from an EMBL/GenBank/DDBJ whole genome shotgun (WGS) entry which is preliminary data.</text>
</comment>
<dbReference type="GO" id="GO:0004315">
    <property type="term" value="F:3-oxoacyl-[acyl-carrier-protein] synthase activity"/>
    <property type="evidence" value="ECO:0007669"/>
    <property type="project" value="UniProtKB-EC"/>
</dbReference>
<sequence>NESPETASRPWDKERDGFVLGEGAGVFVMERLSHAKARGARILAEYLGGGRTCDAHHMTEPRGDGLGVSTCIQKALKDAGVDPKQVSYVNAHATSTPAGDITEVRAIKKAFNNDTDHLVVNGTKSMVGHGLGAAGGLEGIAVIQAIRHKKVHPTINTSILDEEMTIRAPLEKDGAMDLDIE</sequence>
<evidence type="ECO:0000313" key="6">
    <source>
        <dbReference type="Proteomes" id="UP000654075"/>
    </source>
</evidence>